<protein>
    <submittedName>
        <fullName evidence="1">Uncharacterized protein</fullName>
    </submittedName>
</protein>
<dbReference type="HOGENOM" id="CLU_3168894_0_0_7"/>
<accession>E8QD83</accession>
<evidence type="ECO:0000313" key="1">
    <source>
        <dbReference type="EMBL" id="ADU79281.1"/>
    </source>
</evidence>
<gene>
    <name evidence="1" type="ordered locus">HPIN_00105</name>
</gene>
<evidence type="ECO:0000313" key="2">
    <source>
        <dbReference type="Proteomes" id="UP000009059"/>
    </source>
</evidence>
<sequence length="51" mass="6068">MKERLLFLRFPLLRFYGMLSYLPHTLTIRCDKILQPTCFKALKCKPPQANL</sequence>
<proteinExistence type="predicted"/>
<reference evidence="2" key="1">
    <citation type="submission" date="2010-11" db="EMBL/GenBank/DDBJ databases">
        <title>Genome sequence of Helicobacter pylori strain India7.</title>
        <authorList>
            <person name="Kersulyte D."/>
            <person name="Mukhopadhyay A."/>
            <person name="Choudhury A."/>
            <person name="Nair G.B."/>
            <person name="Berg D.E."/>
        </authorList>
    </citation>
    <scope>NUCLEOTIDE SEQUENCE [LARGE SCALE GENOMIC DNA]</scope>
    <source>
        <strain evidence="2">India7</strain>
    </source>
</reference>
<dbReference type="KEGG" id="hpn:HPIN_00105"/>
<dbReference type="Proteomes" id="UP000009059">
    <property type="component" value="Chromosome"/>
</dbReference>
<dbReference type="PATRIC" id="fig|907238.3.peg.22"/>
<dbReference type="AlphaFoldDB" id="E8QD83"/>
<name>E8QD83_HELP7</name>
<organism evidence="1 2">
    <name type="scientific">Helicobacter pylori (strain India7)</name>
    <dbReference type="NCBI Taxonomy" id="907238"/>
    <lineage>
        <taxon>Bacteria</taxon>
        <taxon>Pseudomonadati</taxon>
        <taxon>Campylobacterota</taxon>
        <taxon>Epsilonproteobacteria</taxon>
        <taxon>Campylobacterales</taxon>
        <taxon>Helicobacteraceae</taxon>
        <taxon>Helicobacter</taxon>
    </lineage>
</organism>
<dbReference type="EMBL" id="CP002331">
    <property type="protein sequence ID" value="ADU79281.1"/>
    <property type="molecule type" value="Genomic_DNA"/>
</dbReference>